<feature type="region of interest" description="Disordered" evidence="1">
    <location>
        <begin position="163"/>
        <end position="214"/>
    </location>
</feature>
<proteinExistence type="predicted"/>
<dbReference type="GO" id="GO:0003676">
    <property type="term" value="F:nucleic acid binding"/>
    <property type="evidence" value="ECO:0007669"/>
    <property type="project" value="InterPro"/>
</dbReference>
<dbReference type="Gene3D" id="3.30.420.10">
    <property type="entry name" value="Ribonuclease H-like superfamily/Ribonuclease H"/>
    <property type="match status" value="1"/>
</dbReference>
<protein>
    <submittedName>
        <fullName evidence="2">Unnamed protein product</fullName>
    </submittedName>
</protein>
<sequence length="238" mass="26033">MCTSRDWQGTPSRGNGPYSSVPVSYKGNTVLLVWIDLFSGFVIVRAKGSRTAQTVAEAYEEAVFRRIGASEPIRQDREQGSCPTSSGRSISLWVKANEPHWRTDLRRTALQNAWCKPSQERLRSSVLPGTWMGPEDYIGVDARSRQHGTTGCRHEEVKIAYPAALQSGTRTSVKSGPGRSGSSSRTSERGHDWSPDRGRNAGMDVPGSREAGLCPQTGASMAWAVLSRGDGWYQRSAT</sequence>
<accession>A0A9W6XM38</accession>
<dbReference type="OrthoDB" id="118013at2759"/>
<feature type="compositionally biased region" description="Low complexity" evidence="1">
    <location>
        <begin position="172"/>
        <end position="185"/>
    </location>
</feature>
<name>A0A9W6XM38_9STRA</name>
<evidence type="ECO:0000256" key="1">
    <source>
        <dbReference type="SAM" id="MobiDB-lite"/>
    </source>
</evidence>
<comment type="caution">
    <text evidence="2">The sequence shown here is derived from an EMBL/GenBank/DDBJ whole genome shotgun (WGS) entry which is preliminary data.</text>
</comment>
<feature type="compositionally biased region" description="Basic and acidic residues" evidence="1">
    <location>
        <begin position="186"/>
        <end position="199"/>
    </location>
</feature>
<evidence type="ECO:0000313" key="3">
    <source>
        <dbReference type="Proteomes" id="UP001165121"/>
    </source>
</evidence>
<dbReference type="EMBL" id="BSXT01001349">
    <property type="protein sequence ID" value="GMF41563.1"/>
    <property type="molecule type" value="Genomic_DNA"/>
</dbReference>
<gene>
    <name evidence="2" type="ORF">Pfra01_001323100</name>
</gene>
<dbReference type="AlphaFoldDB" id="A0A9W6XM38"/>
<evidence type="ECO:0000313" key="2">
    <source>
        <dbReference type="EMBL" id="GMF41563.1"/>
    </source>
</evidence>
<dbReference type="SUPFAM" id="SSF53098">
    <property type="entry name" value="Ribonuclease H-like"/>
    <property type="match status" value="1"/>
</dbReference>
<dbReference type="Proteomes" id="UP001165121">
    <property type="component" value="Unassembled WGS sequence"/>
</dbReference>
<keyword evidence="3" id="KW-1185">Reference proteome</keyword>
<organism evidence="2 3">
    <name type="scientific">Phytophthora fragariaefolia</name>
    <dbReference type="NCBI Taxonomy" id="1490495"/>
    <lineage>
        <taxon>Eukaryota</taxon>
        <taxon>Sar</taxon>
        <taxon>Stramenopiles</taxon>
        <taxon>Oomycota</taxon>
        <taxon>Peronosporomycetes</taxon>
        <taxon>Peronosporales</taxon>
        <taxon>Peronosporaceae</taxon>
        <taxon>Phytophthora</taxon>
    </lineage>
</organism>
<dbReference type="InterPro" id="IPR036397">
    <property type="entry name" value="RNaseH_sf"/>
</dbReference>
<reference evidence="2" key="1">
    <citation type="submission" date="2023-04" db="EMBL/GenBank/DDBJ databases">
        <title>Phytophthora fragariaefolia NBRC 109709.</title>
        <authorList>
            <person name="Ichikawa N."/>
            <person name="Sato H."/>
            <person name="Tonouchi N."/>
        </authorList>
    </citation>
    <scope>NUCLEOTIDE SEQUENCE</scope>
    <source>
        <strain evidence="2">NBRC 109709</strain>
    </source>
</reference>
<dbReference type="InterPro" id="IPR012337">
    <property type="entry name" value="RNaseH-like_sf"/>
</dbReference>